<keyword evidence="1" id="KW-0808">Transferase</keyword>
<evidence type="ECO:0000313" key="4">
    <source>
        <dbReference type="EMBL" id="QAA75823.1"/>
    </source>
</evidence>
<dbReference type="EMBL" id="CP034928">
    <property type="protein sequence ID" value="QAA75823.1"/>
    <property type="molecule type" value="Genomic_DNA"/>
</dbReference>
<keyword evidence="2" id="KW-0012">Acyltransferase</keyword>
<dbReference type="SUPFAM" id="SSF55729">
    <property type="entry name" value="Acyl-CoA N-acyltransferases (Nat)"/>
    <property type="match status" value="1"/>
</dbReference>
<accession>A0A410FS14</accession>
<dbReference type="InterPro" id="IPR050832">
    <property type="entry name" value="Bact_Acetyltransf"/>
</dbReference>
<dbReference type="PROSITE" id="PS51186">
    <property type="entry name" value="GNAT"/>
    <property type="match status" value="1"/>
</dbReference>
<dbReference type="Proteomes" id="UP000287233">
    <property type="component" value="Chromosome"/>
</dbReference>
<dbReference type="CDD" id="cd04301">
    <property type="entry name" value="NAT_SF"/>
    <property type="match status" value="1"/>
</dbReference>
<evidence type="ECO:0000259" key="3">
    <source>
        <dbReference type="PROSITE" id="PS51186"/>
    </source>
</evidence>
<protein>
    <recommendedName>
        <fullName evidence="3">N-acetyltransferase domain-containing protein</fullName>
    </recommendedName>
</protein>
<dbReference type="Pfam" id="PF00583">
    <property type="entry name" value="Acetyltransf_1"/>
    <property type="match status" value="1"/>
</dbReference>
<dbReference type="InterPro" id="IPR000182">
    <property type="entry name" value="GNAT_dom"/>
</dbReference>
<organism evidence="4 5">
    <name type="scientific">Bipolaricaulis sibiricus</name>
    <dbReference type="NCBI Taxonomy" id="2501609"/>
    <lineage>
        <taxon>Bacteria</taxon>
        <taxon>Candidatus Bipolaricaulota</taxon>
        <taxon>Candidatus Bipolaricaulia</taxon>
        <taxon>Candidatus Bipolaricaulales</taxon>
        <taxon>Candidatus Bipolaricaulaceae</taxon>
        <taxon>Candidatus Bipolaricaulis</taxon>
    </lineage>
</organism>
<dbReference type="KEGG" id="bih:BIP78_0055"/>
<reference evidence="5" key="1">
    <citation type="submission" date="2018-12" db="EMBL/GenBank/DDBJ databases">
        <title>Complete genome sequence of an uncultured bacterium of the candidate phylum Bipolaricaulota.</title>
        <authorList>
            <person name="Kadnikov V.V."/>
            <person name="Mardanov A.V."/>
            <person name="Beletsky A.V."/>
            <person name="Frank Y.A."/>
            <person name="Karnachuk O.V."/>
            <person name="Ravin N.V."/>
        </authorList>
    </citation>
    <scope>NUCLEOTIDE SEQUENCE [LARGE SCALE GENOMIC DNA]</scope>
</reference>
<dbReference type="InterPro" id="IPR016181">
    <property type="entry name" value="Acyl_CoA_acyltransferase"/>
</dbReference>
<feature type="domain" description="N-acetyltransferase" evidence="3">
    <location>
        <begin position="182"/>
        <end position="325"/>
    </location>
</feature>
<evidence type="ECO:0000313" key="5">
    <source>
        <dbReference type="Proteomes" id="UP000287233"/>
    </source>
</evidence>
<name>A0A410FS14_BIPS1</name>
<sequence length="325" mass="37132">MTTRWRAYDPERDFGRVREFLVRTYLAFGTPSSNWGIERWNYARYFVAPMLGSAGTEPGVPPGALRAIRMWEEMVGLWEDERGRIVGVANIEHPDPEHRGFGEIFLQRHPAHPELLDEMLAYAEDRFRDPGKNRVFIFVHDTDAALRDAVTRRGYGEKPDVTASHLRIQLDDLPAPVLPPGFAVRTMAEEDDVDRRRELFGRAFNHPDPQDWPSAFAYRELQRAPDYRREHDFIVVAPDGSYAACCIIWHDAENRVGHLEPVGTHPDFRRRGLARAVVLHGLHRLAALGATWVPMESDAPLYEAIGFRQVGVSRLWVKTFGPSEA</sequence>
<gene>
    <name evidence="4" type="ORF">BIP78_0055</name>
</gene>
<dbReference type="Gene3D" id="3.40.630.30">
    <property type="match status" value="1"/>
</dbReference>
<dbReference type="GO" id="GO:0016747">
    <property type="term" value="F:acyltransferase activity, transferring groups other than amino-acyl groups"/>
    <property type="evidence" value="ECO:0007669"/>
    <property type="project" value="InterPro"/>
</dbReference>
<evidence type="ECO:0000256" key="2">
    <source>
        <dbReference type="ARBA" id="ARBA00023315"/>
    </source>
</evidence>
<dbReference type="PANTHER" id="PTHR43877">
    <property type="entry name" value="AMINOALKYLPHOSPHONATE N-ACETYLTRANSFERASE-RELATED-RELATED"/>
    <property type="match status" value="1"/>
</dbReference>
<evidence type="ECO:0000256" key="1">
    <source>
        <dbReference type="ARBA" id="ARBA00022679"/>
    </source>
</evidence>
<proteinExistence type="predicted"/>
<dbReference type="AlphaFoldDB" id="A0A410FS14"/>